<name>A0A0F7TLZ5_PENBI</name>
<protein>
    <submittedName>
        <fullName evidence="1">Uncharacterized protein</fullName>
    </submittedName>
</protein>
<gene>
    <name evidence="1" type="ORF">PMG11_06487</name>
</gene>
<dbReference type="EMBL" id="CDHK01000005">
    <property type="protein sequence ID" value="CEJ57808.1"/>
    <property type="molecule type" value="Genomic_DNA"/>
</dbReference>
<dbReference type="Proteomes" id="UP000042958">
    <property type="component" value="Unassembled WGS sequence"/>
</dbReference>
<sequence length="147" mass="15964">MDAAADKRPVGVELAWLTVNEDSQTLVQQMIGSARTVNDSCPRLSNRPSSTSMDCELSAGINHWHYPLFFPPSSQAPHGEGTIALLPMRQYAASASPKRPTRDGDRKIVSRGNIAPLSQWSIDGSLSSSHDPSRTLYFELLSGSIPV</sequence>
<dbReference type="AlphaFoldDB" id="A0A0F7TLZ5"/>
<proteinExistence type="predicted"/>
<accession>A0A0F7TLZ5</accession>
<organism evidence="1 2">
    <name type="scientific">Penicillium brasilianum</name>
    <dbReference type="NCBI Taxonomy" id="104259"/>
    <lineage>
        <taxon>Eukaryota</taxon>
        <taxon>Fungi</taxon>
        <taxon>Dikarya</taxon>
        <taxon>Ascomycota</taxon>
        <taxon>Pezizomycotina</taxon>
        <taxon>Eurotiomycetes</taxon>
        <taxon>Eurotiomycetidae</taxon>
        <taxon>Eurotiales</taxon>
        <taxon>Aspergillaceae</taxon>
        <taxon>Penicillium</taxon>
    </lineage>
</organism>
<evidence type="ECO:0000313" key="1">
    <source>
        <dbReference type="EMBL" id="CEJ57808.1"/>
    </source>
</evidence>
<keyword evidence="2" id="KW-1185">Reference proteome</keyword>
<evidence type="ECO:0000313" key="2">
    <source>
        <dbReference type="Proteomes" id="UP000042958"/>
    </source>
</evidence>
<reference evidence="2" key="1">
    <citation type="journal article" date="2015" name="Genome Announc.">
        <title>Draft genome sequence of the fungus Penicillium brasilianum MG11.</title>
        <authorList>
            <person name="Horn F."/>
            <person name="Linde J."/>
            <person name="Mattern D.J."/>
            <person name="Walther G."/>
            <person name="Guthke R."/>
            <person name="Brakhage A.A."/>
            <person name="Valiante V."/>
        </authorList>
    </citation>
    <scope>NUCLEOTIDE SEQUENCE [LARGE SCALE GENOMIC DNA]</scope>
    <source>
        <strain evidence="2">MG11</strain>
    </source>
</reference>